<proteinExistence type="predicted"/>
<gene>
    <name evidence="2" type="ORF">ACFYXQ_39490</name>
</gene>
<evidence type="ECO:0008006" key="4">
    <source>
        <dbReference type="Google" id="ProtNLM"/>
    </source>
</evidence>
<organism evidence="2 3">
    <name type="scientific">Nocardia jiangxiensis</name>
    <dbReference type="NCBI Taxonomy" id="282685"/>
    <lineage>
        <taxon>Bacteria</taxon>
        <taxon>Bacillati</taxon>
        <taxon>Actinomycetota</taxon>
        <taxon>Actinomycetes</taxon>
        <taxon>Mycobacteriales</taxon>
        <taxon>Nocardiaceae</taxon>
        <taxon>Nocardia</taxon>
    </lineage>
</organism>
<keyword evidence="3" id="KW-1185">Reference proteome</keyword>
<comment type="caution">
    <text evidence="2">The sequence shown here is derived from an EMBL/GenBank/DDBJ whole genome shotgun (WGS) entry which is preliminary data.</text>
</comment>
<dbReference type="RefSeq" id="WP_387406623.1">
    <property type="nucleotide sequence ID" value="NZ_JBIAQY010000022.1"/>
</dbReference>
<name>A0ABW6SC25_9NOCA</name>
<evidence type="ECO:0000313" key="3">
    <source>
        <dbReference type="Proteomes" id="UP001601992"/>
    </source>
</evidence>
<evidence type="ECO:0000256" key="1">
    <source>
        <dbReference type="SAM" id="MobiDB-lite"/>
    </source>
</evidence>
<sequence>MPAGSCSGSLVGSFIGTPCIGSFLPTTWGWQISFPAICHLPCPGAAAVCSIQAPRNRWPGIEWEAQAMTTTTRHGVPLLDAAQRARMRPELSEVIEYRKSGLSLNWIVGCPLDCGYCVRHLFDNFEMKVPRALMDDREAADLLTGHRYFRPHVTPIQLLNRATDPMLPRVKQHTLNMLKLLDARGLTNHVLVITRWRIEPEDCTVLNTIENLKVTVLVTHSGIDDPRVEPVDSAIAAQSLTTAFERADRYRVVLYWRPIVPGLNDSDEHLRRALALSHHAHATVFTGLFFKDQIRDYYRANGLPEPYSDGARRKVFPEELERRILKAAAGGRPGSPLFRKTSCAVAYAHEIADYNGHYGIRELCDICPATQRQRCARAWRRPDERHVADQAADLGGTLVEVNDRAVIVAGLDEQRRYFLQHGHGYQVHDIDKPHHHYRHGRADLGWPTTKENTRS</sequence>
<accession>A0ABW6SC25</accession>
<evidence type="ECO:0000313" key="2">
    <source>
        <dbReference type="EMBL" id="MFF3573853.1"/>
    </source>
</evidence>
<dbReference type="Proteomes" id="UP001601992">
    <property type="component" value="Unassembled WGS sequence"/>
</dbReference>
<reference evidence="2 3" key="1">
    <citation type="submission" date="2024-10" db="EMBL/GenBank/DDBJ databases">
        <title>The Natural Products Discovery Center: Release of the First 8490 Sequenced Strains for Exploring Actinobacteria Biosynthetic Diversity.</title>
        <authorList>
            <person name="Kalkreuter E."/>
            <person name="Kautsar S.A."/>
            <person name="Yang D."/>
            <person name="Bader C.D."/>
            <person name="Teijaro C.N."/>
            <person name="Fluegel L."/>
            <person name="Davis C.M."/>
            <person name="Simpson J.R."/>
            <person name="Lauterbach L."/>
            <person name="Steele A.D."/>
            <person name="Gui C."/>
            <person name="Meng S."/>
            <person name="Li G."/>
            <person name="Viehrig K."/>
            <person name="Ye F."/>
            <person name="Su P."/>
            <person name="Kiefer A.F."/>
            <person name="Nichols A."/>
            <person name="Cepeda A.J."/>
            <person name="Yan W."/>
            <person name="Fan B."/>
            <person name="Jiang Y."/>
            <person name="Adhikari A."/>
            <person name="Zheng C.-J."/>
            <person name="Schuster L."/>
            <person name="Cowan T.M."/>
            <person name="Smanski M.J."/>
            <person name="Chevrette M.G."/>
            <person name="De Carvalho L.P.S."/>
            <person name="Shen B."/>
        </authorList>
    </citation>
    <scope>NUCLEOTIDE SEQUENCE [LARGE SCALE GENOMIC DNA]</scope>
    <source>
        <strain evidence="2 3">NPDC002593</strain>
    </source>
</reference>
<feature type="region of interest" description="Disordered" evidence="1">
    <location>
        <begin position="436"/>
        <end position="455"/>
    </location>
</feature>
<dbReference type="EMBL" id="JBIAQY010000022">
    <property type="protein sequence ID" value="MFF3573853.1"/>
    <property type="molecule type" value="Genomic_DNA"/>
</dbReference>
<protein>
    <recommendedName>
        <fullName evidence="4">DNA repair photolyase</fullName>
    </recommendedName>
</protein>